<organism evidence="10 11">
    <name type="scientific">Collichthys lucidus</name>
    <name type="common">Big head croaker</name>
    <name type="synonym">Sciaena lucida</name>
    <dbReference type="NCBI Taxonomy" id="240159"/>
    <lineage>
        <taxon>Eukaryota</taxon>
        <taxon>Metazoa</taxon>
        <taxon>Chordata</taxon>
        <taxon>Craniata</taxon>
        <taxon>Vertebrata</taxon>
        <taxon>Euteleostomi</taxon>
        <taxon>Actinopterygii</taxon>
        <taxon>Neopterygii</taxon>
        <taxon>Teleostei</taxon>
        <taxon>Neoteleostei</taxon>
        <taxon>Acanthomorphata</taxon>
        <taxon>Eupercaria</taxon>
        <taxon>Sciaenidae</taxon>
        <taxon>Collichthys</taxon>
    </lineage>
</organism>
<evidence type="ECO:0000256" key="5">
    <source>
        <dbReference type="ARBA" id="ARBA00023157"/>
    </source>
</evidence>
<evidence type="ECO:0000256" key="1">
    <source>
        <dbReference type="ARBA" id="ARBA00004613"/>
    </source>
</evidence>
<feature type="compositionally biased region" description="Basic and acidic residues" evidence="7">
    <location>
        <begin position="754"/>
        <end position="763"/>
    </location>
</feature>
<dbReference type="PANTHER" id="PTHR19328:SF54">
    <property type="entry name" value="HHIP-LIKE PROTEIN 2"/>
    <property type="match status" value="1"/>
</dbReference>
<comment type="similarity">
    <text evidence="2">Belongs to the HHIP family.</text>
</comment>
<feature type="compositionally biased region" description="Basic residues" evidence="7">
    <location>
        <begin position="671"/>
        <end position="688"/>
    </location>
</feature>
<evidence type="ECO:0000313" key="10">
    <source>
        <dbReference type="EMBL" id="TKS87166.1"/>
    </source>
</evidence>
<proteinExistence type="inferred from homology"/>
<feature type="domain" description="Glucose/Sorbosone dehydrogenase" evidence="9">
    <location>
        <begin position="231"/>
        <end position="559"/>
    </location>
</feature>
<feature type="region of interest" description="Disordered" evidence="7">
    <location>
        <begin position="659"/>
        <end position="768"/>
    </location>
</feature>
<evidence type="ECO:0000256" key="6">
    <source>
        <dbReference type="ARBA" id="ARBA00023180"/>
    </source>
</evidence>
<dbReference type="InterPro" id="IPR011041">
    <property type="entry name" value="Quinoprot_gluc/sorb_DH_b-prop"/>
</dbReference>
<dbReference type="EMBL" id="CM014095">
    <property type="protein sequence ID" value="TKS87166.1"/>
    <property type="molecule type" value="Genomic_DNA"/>
</dbReference>
<dbReference type="SUPFAM" id="SSF50952">
    <property type="entry name" value="Soluble quinoprotein glucose dehydrogenase"/>
    <property type="match status" value="1"/>
</dbReference>
<dbReference type="InterPro" id="IPR012938">
    <property type="entry name" value="Glc/Sorbosone_DH"/>
</dbReference>
<protein>
    <submittedName>
        <fullName evidence="10">HHIP-like protein 2</fullName>
    </submittedName>
</protein>
<dbReference type="AlphaFoldDB" id="A0A4U5VGG8"/>
<reference evidence="10 11" key="1">
    <citation type="submission" date="2019-01" db="EMBL/GenBank/DDBJ databases">
        <title>Genome Assembly of Collichthys lucidus.</title>
        <authorList>
            <person name="Cai M."/>
            <person name="Xiao S."/>
        </authorList>
    </citation>
    <scope>NUCLEOTIDE SEQUENCE [LARGE SCALE GENOMIC DNA]</scope>
    <source>
        <strain evidence="10">JT15FE1705JMU</strain>
        <tissue evidence="10">Muscle</tissue>
    </source>
</reference>
<sequence>MTSTRDAALHPSGAGCAFLRTAAGPSSPIKTPSLSQFILIVSVMLLVPVQPASAHPQCLDFEPPFKPVWHLEFCTQYEEFGCCDQKTDNVIAERYWDIIEQVEVAGHDLCEDMLKEMMCQECSPYAAHLYDAEDPYTPVRELPGLCFGYCSEFHSKCRHVVKYLTENQRLKDASELDASTFCSMVDLSDQDYCYPNVLKTPDLNSNLGQVVEDPRGCLQLCLTEVANNLRNPVLMLHSSDDTHRMFIAEQVGFVWVYLHDGSRLEQPFLDMSGEVLTTPWLGDERGFLGMAFHPKYRSNGRFFIYYSIQVNSKLDKVRISEMKVSAYDMNVADPYSERVILEIDEPAANHNGGQLLFGLDGYLYIFTGDGGKAGDPFGKYGNAQNKSALLGKALRIDVDGRDPGGKPYRIPPDNPFCTDPDARPEVFAYGVRNMWRCSVDRGDLVSRYGRGRIFCGDVGQNRYEEIDIIVKGGNYGWRAKEGFECYDMKLCHNPSLNDVLPIFAYSHHVGKSVTGGYVYRGCESPNLNGLYIFGDFMSGRIMALEEDKSTGAWKEKSVCMGTKKTCSFPGLINHHHKFIISFAEDEAGELYFLATAYPSAMSPMGTVFKFMDPSRRAPPGKCRQKPLPVKVRGKKVPFMPREPTATAVTVSMSDTVKPKRKLLDVKAKEEKKKKKKKNNLKPWRKNKVANKQAANVQMKRNTLKQKPKKQSQKPDGDRIKPKTNQTATEGVKRNVLKTPKSLRNNTIHTRKVPQRKDAREPTRHGKNSVKLREYGAFVNETKTNLNVKTNRTTQNKLQVKNKRAKHDKAL</sequence>
<dbReference type="InterPro" id="IPR018143">
    <property type="entry name" value="Folate_rcpt-like"/>
</dbReference>
<keyword evidence="4" id="KW-0732">Signal</keyword>
<evidence type="ECO:0000256" key="4">
    <source>
        <dbReference type="ARBA" id="ARBA00022729"/>
    </source>
</evidence>
<feature type="compositionally biased region" description="Basic and acidic residues" evidence="7">
    <location>
        <begin position="661"/>
        <end position="670"/>
    </location>
</feature>
<feature type="compositionally biased region" description="Basic residues" evidence="7">
    <location>
        <begin position="701"/>
        <end position="711"/>
    </location>
</feature>
<evidence type="ECO:0000313" key="11">
    <source>
        <dbReference type="Proteomes" id="UP000298787"/>
    </source>
</evidence>
<evidence type="ECO:0000259" key="9">
    <source>
        <dbReference type="Pfam" id="PF07995"/>
    </source>
</evidence>
<keyword evidence="5" id="KW-1015">Disulfide bond</keyword>
<evidence type="ECO:0000256" key="2">
    <source>
        <dbReference type="ARBA" id="ARBA00010658"/>
    </source>
</evidence>
<keyword evidence="3" id="KW-0964">Secreted</keyword>
<evidence type="ECO:0000256" key="3">
    <source>
        <dbReference type="ARBA" id="ARBA00022525"/>
    </source>
</evidence>
<keyword evidence="6" id="KW-0325">Glycoprotein</keyword>
<dbReference type="Proteomes" id="UP000298787">
    <property type="component" value="Chromosome 18"/>
</dbReference>
<accession>A0A4U5VGG8</accession>
<dbReference type="InterPro" id="IPR011042">
    <property type="entry name" value="6-blade_b-propeller_TolB-like"/>
</dbReference>
<gene>
    <name evidence="10" type="ORF">D9C73_021290</name>
</gene>
<dbReference type="PANTHER" id="PTHR19328">
    <property type="entry name" value="HEDGEHOG-INTERACTING PROTEIN"/>
    <property type="match status" value="1"/>
</dbReference>
<dbReference type="Pfam" id="PF03024">
    <property type="entry name" value="Folate_rec"/>
    <property type="match status" value="1"/>
</dbReference>
<dbReference type="Pfam" id="PF07995">
    <property type="entry name" value="GSDH"/>
    <property type="match status" value="1"/>
</dbReference>
<evidence type="ECO:0000259" key="8">
    <source>
        <dbReference type="Pfam" id="PF03024"/>
    </source>
</evidence>
<keyword evidence="11" id="KW-1185">Reference proteome</keyword>
<dbReference type="STRING" id="240159.A0A4U5VGG8"/>
<dbReference type="Gene3D" id="2.120.10.30">
    <property type="entry name" value="TolB, C-terminal domain"/>
    <property type="match status" value="1"/>
</dbReference>
<feature type="domain" description="Folate receptor-like" evidence="8">
    <location>
        <begin position="70"/>
        <end position="196"/>
    </location>
</feature>
<comment type="subcellular location">
    <subcellularLocation>
        <location evidence="1">Secreted</location>
    </subcellularLocation>
</comment>
<name>A0A4U5VGG8_COLLU</name>
<dbReference type="GO" id="GO:0005576">
    <property type="term" value="C:extracellular region"/>
    <property type="evidence" value="ECO:0007669"/>
    <property type="project" value="UniProtKB-SubCell"/>
</dbReference>
<evidence type="ECO:0000256" key="7">
    <source>
        <dbReference type="SAM" id="MobiDB-lite"/>
    </source>
</evidence>